<feature type="domain" description="Tripartite ATP-independent periplasmic transporters DctQ component" evidence="10">
    <location>
        <begin position="23"/>
        <end position="150"/>
    </location>
</feature>
<dbReference type="GO" id="GO:0015740">
    <property type="term" value="P:C4-dicarboxylate transport"/>
    <property type="evidence" value="ECO:0007669"/>
    <property type="project" value="TreeGrafter"/>
</dbReference>
<dbReference type="InterPro" id="IPR055348">
    <property type="entry name" value="DctQ"/>
</dbReference>
<protein>
    <submittedName>
        <fullName evidence="11">Tripartite ATP-independent periplasmic transporter DctQ component</fullName>
    </submittedName>
</protein>
<dbReference type="PANTHER" id="PTHR35011">
    <property type="entry name" value="2,3-DIKETO-L-GULONATE TRAP TRANSPORTER SMALL PERMEASE PROTEIN YIAM"/>
    <property type="match status" value="1"/>
</dbReference>
<dbReference type="PANTHER" id="PTHR35011:SF2">
    <property type="entry name" value="2,3-DIKETO-L-GULONATE TRAP TRANSPORTER SMALL PERMEASE PROTEIN YIAM"/>
    <property type="match status" value="1"/>
</dbReference>
<dbReference type="EMBL" id="CP002045">
    <property type="protein sequence ID" value="ADH92732.1"/>
    <property type="molecule type" value="Genomic_DNA"/>
</dbReference>
<feature type="transmembrane region" description="Helical" evidence="9">
    <location>
        <begin position="12"/>
        <end position="32"/>
    </location>
</feature>
<comment type="similarity">
    <text evidence="8">Belongs to the TRAP transporter small permease family.</text>
</comment>
<dbReference type="RefSeq" id="WP_013170228.1">
    <property type="nucleotide sequence ID" value="NC_014218.1"/>
</dbReference>
<gene>
    <name evidence="11" type="ordered locus">Arch_1012</name>
</gene>
<reference evidence="11 12" key="1">
    <citation type="journal article" date="2010" name="Stand. Genomic Sci.">
        <title>Complete genome sequence of Arcanobacterium haemolyticum type strain (11018).</title>
        <authorList>
            <person name="Yasawong M."/>
            <person name="Teshima H."/>
            <person name="Lapidus A."/>
            <person name="Nolan M."/>
            <person name="Lucas S."/>
            <person name="Glavina Del Rio T."/>
            <person name="Tice H."/>
            <person name="Cheng J."/>
            <person name="Bruce D."/>
            <person name="Detter C."/>
            <person name="Tapia R."/>
            <person name="Han C."/>
            <person name="Goodwin L."/>
            <person name="Pitluck S."/>
            <person name="Liolios K."/>
            <person name="Ivanova N."/>
            <person name="Mavromatis K."/>
            <person name="Mikhailova N."/>
            <person name="Pati A."/>
            <person name="Chen A."/>
            <person name="Palaniappan K."/>
            <person name="Land M."/>
            <person name="Hauser L."/>
            <person name="Chang Y."/>
            <person name="Jeffries C."/>
            <person name="Rohde M."/>
            <person name="Sikorski J."/>
            <person name="Pukall R."/>
            <person name="Goker M."/>
            <person name="Woyke T."/>
            <person name="Bristow J."/>
            <person name="Eisen J."/>
            <person name="Markowitz V."/>
            <person name="Hugenholtz P."/>
            <person name="Kyrpides N."/>
            <person name="Klenk H."/>
        </authorList>
    </citation>
    <scope>NUCLEOTIDE SEQUENCE [LARGE SCALE GENOMIC DNA]</scope>
    <source>
        <strain evidence="12">ATCC 9345 / DSM 20595 / CCUG 17215 / LMG 16163 / NBRC 15585 / NCTC 8452 / 11018</strain>
    </source>
</reference>
<dbReference type="GO" id="GO:0022857">
    <property type="term" value="F:transmembrane transporter activity"/>
    <property type="evidence" value="ECO:0007669"/>
    <property type="project" value="TreeGrafter"/>
</dbReference>
<name>D7BP83_ARCHD</name>
<feature type="transmembrane region" description="Helical" evidence="9">
    <location>
        <begin position="47"/>
        <end position="65"/>
    </location>
</feature>
<evidence type="ECO:0000256" key="3">
    <source>
        <dbReference type="ARBA" id="ARBA00022475"/>
    </source>
</evidence>
<keyword evidence="7 9" id="KW-0472">Membrane</keyword>
<feature type="transmembrane region" description="Helical" evidence="9">
    <location>
        <begin position="86"/>
        <end position="108"/>
    </location>
</feature>
<dbReference type="GO" id="GO:0005886">
    <property type="term" value="C:plasma membrane"/>
    <property type="evidence" value="ECO:0007669"/>
    <property type="project" value="UniProtKB-SubCell"/>
</dbReference>
<evidence type="ECO:0000256" key="7">
    <source>
        <dbReference type="ARBA" id="ARBA00023136"/>
    </source>
</evidence>
<proteinExistence type="inferred from homology"/>
<evidence type="ECO:0000256" key="4">
    <source>
        <dbReference type="ARBA" id="ARBA00022519"/>
    </source>
</evidence>
<dbReference type="Proteomes" id="UP000000376">
    <property type="component" value="Chromosome"/>
</dbReference>
<dbReference type="HOGENOM" id="CLU_086356_9_2_11"/>
<keyword evidence="6 9" id="KW-1133">Transmembrane helix</keyword>
<evidence type="ECO:0000256" key="5">
    <source>
        <dbReference type="ARBA" id="ARBA00022692"/>
    </source>
</evidence>
<keyword evidence="4" id="KW-0997">Cell inner membrane</keyword>
<keyword evidence="2" id="KW-0813">Transport</keyword>
<evidence type="ECO:0000256" key="2">
    <source>
        <dbReference type="ARBA" id="ARBA00022448"/>
    </source>
</evidence>
<dbReference type="OrthoDB" id="2085311at2"/>
<feature type="transmembrane region" description="Helical" evidence="9">
    <location>
        <begin position="128"/>
        <end position="151"/>
    </location>
</feature>
<dbReference type="Pfam" id="PF04290">
    <property type="entry name" value="DctQ"/>
    <property type="match status" value="1"/>
</dbReference>
<keyword evidence="5 9" id="KW-0812">Transmembrane</keyword>
<evidence type="ECO:0000313" key="12">
    <source>
        <dbReference type="Proteomes" id="UP000000376"/>
    </source>
</evidence>
<evidence type="ECO:0000259" key="10">
    <source>
        <dbReference type="Pfam" id="PF04290"/>
    </source>
</evidence>
<evidence type="ECO:0000313" key="11">
    <source>
        <dbReference type="EMBL" id="ADH92732.1"/>
    </source>
</evidence>
<dbReference type="InterPro" id="IPR007387">
    <property type="entry name" value="TRAP_DctQ"/>
</dbReference>
<keyword evidence="12" id="KW-1185">Reference proteome</keyword>
<dbReference type="STRING" id="644284.Arch_1012"/>
<evidence type="ECO:0000256" key="1">
    <source>
        <dbReference type="ARBA" id="ARBA00004429"/>
    </source>
</evidence>
<evidence type="ECO:0000256" key="6">
    <source>
        <dbReference type="ARBA" id="ARBA00022989"/>
    </source>
</evidence>
<accession>D7BP83</accession>
<evidence type="ECO:0000256" key="9">
    <source>
        <dbReference type="SAM" id="Phobius"/>
    </source>
</evidence>
<evidence type="ECO:0000256" key="8">
    <source>
        <dbReference type="ARBA" id="ARBA00038436"/>
    </source>
</evidence>
<sequence>MKALTQHVNRVVGYVCALLFALLVATTVWQVFSRLVLDSPVTWSEELAKILFVWLSFLGSAYVYGERGHMAVEFLARRFPNAVERLLALGTHVAALLFAVIVLVWGGANAAANAWSQNLTALPTTIGVVYVVIPIAGVAFVFYTVSHLIAISTGQMSTYPIPDSERVVAEGEEIAENTELVTEGEMK</sequence>
<dbReference type="AlphaFoldDB" id="D7BP83"/>
<organism evidence="11 12">
    <name type="scientific">Arcanobacterium haemolyticum (strain ATCC 9345 / DSM 20595 / CCM 5947 / CCUG 17215 / LMG 16163 / NBRC 15585 / NCTC 8452 / 11018)</name>
    <dbReference type="NCBI Taxonomy" id="644284"/>
    <lineage>
        <taxon>Bacteria</taxon>
        <taxon>Bacillati</taxon>
        <taxon>Actinomycetota</taxon>
        <taxon>Actinomycetes</taxon>
        <taxon>Actinomycetales</taxon>
        <taxon>Actinomycetaceae</taxon>
        <taxon>Arcanobacterium</taxon>
    </lineage>
</organism>
<keyword evidence="3" id="KW-1003">Cell membrane</keyword>
<dbReference type="eggNOG" id="COG3090">
    <property type="taxonomic scope" value="Bacteria"/>
</dbReference>
<dbReference type="KEGG" id="ahe:Arch_1012"/>
<comment type="subcellular location">
    <subcellularLocation>
        <location evidence="1">Cell inner membrane</location>
        <topology evidence="1">Multi-pass membrane protein</topology>
    </subcellularLocation>
</comment>